<feature type="chain" id="PRO_5043020998" evidence="2">
    <location>
        <begin position="22"/>
        <end position="306"/>
    </location>
</feature>
<evidence type="ECO:0000256" key="1">
    <source>
        <dbReference type="SAM" id="MobiDB-lite"/>
    </source>
</evidence>
<gene>
    <name evidence="3" type="ORF">LTR62_005917</name>
</gene>
<dbReference type="Gene3D" id="1.25.40.10">
    <property type="entry name" value="Tetratricopeptide repeat domain"/>
    <property type="match status" value="1"/>
</dbReference>
<evidence type="ECO:0000313" key="4">
    <source>
        <dbReference type="Proteomes" id="UP001310890"/>
    </source>
</evidence>
<name>A0AAN7TIQ6_9PEZI</name>
<dbReference type="EMBL" id="JAVRRL010000005">
    <property type="protein sequence ID" value="KAK5117300.1"/>
    <property type="molecule type" value="Genomic_DNA"/>
</dbReference>
<dbReference type="Proteomes" id="UP001310890">
    <property type="component" value="Unassembled WGS sequence"/>
</dbReference>
<sequence>MRRPLPILLLLPLLLLLTTLSFLPRASSTLASPMIAPLSPYSFPLNPALFNQTLYSALRPLWFADIPPDAVAPPAAHMKKWFGLCSAAEKRDLDERCGGVAGPALRSIGPELLASARLPTGHGDERARAERIPLPFLLELESTMERGGRGGGGGLTLLSLVLLLDQMPRNLYPLALRVAVGGVLVRSPGLFTLPGLSRRLYWMWFLLPLMHAEDLASQHQLWELSGEWSRLSREEEEEVEGLKEMRREWAEAYREHVFPLERFARYPHRNLCLGRESTGEEEGFLRTAGTFGVEQERPGEGGGGEG</sequence>
<protein>
    <submittedName>
        <fullName evidence="3">Uncharacterized protein</fullName>
    </submittedName>
</protein>
<proteinExistence type="predicted"/>
<comment type="caution">
    <text evidence="3">The sequence shown here is derived from an EMBL/GenBank/DDBJ whole genome shotgun (WGS) entry which is preliminary data.</text>
</comment>
<evidence type="ECO:0000256" key="2">
    <source>
        <dbReference type="SAM" id="SignalP"/>
    </source>
</evidence>
<organism evidence="3 4">
    <name type="scientific">Meristemomyces frigidus</name>
    <dbReference type="NCBI Taxonomy" id="1508187"/>
    <lineage>
        <taxon>Eukaryota</taxon>
        <taxon>Fungi</taxon>
        <taxon>Dikarya</taxon>
        <taxon>Ascomycota</taxon>
        <taxon>Pezizomycotina</taxon>
        <taxon>Dothideomycetes</taxon>
        <taxon>Dothideomycetidae</taxon>
        <taxon>Mycosphaerellales</taxon>
        <taxon>Teratosphaeriaceae</taxon>
        <taxon>Meristemomyces</taxon>
    </lineage>
</organism>
<dbReference type="InterPro" id="IPR011990">
    <property type="entry name" value="TPR-like_helical_dom_sf"/>
</dbReference>
<dbReference type="AlphaFoldDB" id="A0AAN7TIQ6"/>
<evidence type="ECO:0000313" key="3">
    <source>
        <dbReference type="EMBL" id="KAK5117300.1"/>
    </source>
</evidence>
<feature type="region of interest" description="Disordered" evidence="1">
    <location>
        <begin position="282"/>
        <end position="306"/>
    </location>
</feature>
<dbReference type="Pfam" id="PF06041">
    <property type="entry name" value="DUF924"/>
    <property type="match status" value="1"/>
</dbReference>
<dbReference type="SUPFAM" id="SSF48452">
    <property type="entry name" value="TPR-like"/>
    <property type="match status" value="1"/>
</dbReference>
<reference evidence="3" key="1">
    <citation type="submission" date="2023-08" db="EMBL/GenBank/DDBJ databases">
        <title>Black Yeasts Isolated from many extreme environments.</title>
        <authorList>
            <person name="Coleine C."/>
            <person name="Stajich J.E."/>
            <person name="Selbmann L."/>
        </authorList>
    </citation>
    <scope>NUCLEOTIDE SEQUENCE</scope>
    <source>
        <strain evidence="3">CCFEE 5401</strain>
    </source>
</reference>
<feature type="signal peptide" evidence="2">
    <location>
        <begin position="1"/>
        <end position="21"/>
    </location>
</feature>
<dbReference type="InterPro" id="IPR010323">
    <property type="entry name" value="DUF924"/>
</dbReference>
<keyword evidence="2" id="KW-0732">Signal</keyword>
<accession>A0AAN7TIQ6</accession>